<name>A0A1H8UU35_9ACTN</name>
<dbReference type="STRING" id="673521.SAMN05660991_03098"/>
<sequence>MTHSIDTPFPPPPSTTTGSGAHAPATGGSPSTADVAKGEARNVGQTAAQGAGQVASTAADQAREVAQETKAQAADVLAQGRDQLRQQTLAQQQKAGQGLAGLAEALRGMADGNAPAPGPARDLVQQGAGKVEEFAHFLQNREPADLLEEVRSFARRKPGTFLLGAALAGIVAGRLTSGVKAAHSDSGTGSPGTYRTPTNYVDPAPAYSSYGQTDVYGEPTTGYETTATRGTENYPAENYGTETYGTTPGAPVPPPPYGTVPPAGSVVPPSAPSGWDDPSRRPGGVA</sequence>
<feature type="compositionally biased region" description="Pro residues" evidence="1">
    <location>
        <begin position="250"/>
        <end position="259"/>
    </location>
</feature>
<feature type="compositionally biased region" description="Low complexity" evidence="1">
    <location>
        <begin position="260"/>
        <end position="274"/>
    </location>
</feature>
<dbReference type="EMBL" id="FOEE01000009">
    <property type="protein sequence ID" value="SEP06681.1"/>
    <property type="molecule type" value="Genomic_DNA"/>
</dbReference>
<evidence type="ECO:0000313" key="2">
    <source>
        <dbReference type="EMBL" id="SEP06681.1"/>
    </source>
</evidence>
<dbReference type="Proteomes" id="UP000198960">
    <property type="component" value="Unassembled WGS sequence"/>
</dbReference>
<protein>
    <submittedName>
        <fullName evidence="2">Uncharacterized protein</fullName>
    </submittedName>
</protein>
<gene>
    <name evidence="2" type="ORF">SAMN05660991_03098</name>
</gene>
<feature type="region of interest" description="Disordered" evidence="1">
    <location>
        <begin position="1"/>
        <end position="70"/>
    </location>
</feature>
<keyword evidence="3" id="KW-1185">Reference proteome</keyword>
<feature type="compositionally biased region" description="Low complexity" evidence="1">
    <location>
        <begin position="43"/>
        <end position="59"/>
    </location>
</feature>
<feature type="compositionally biased region" description="Polar residues" evidence="1">
    <location>
        <begin position="185"/>
        <end position="199"/>
    </location>
</feature>
<feature type="region of interest" description="Disordered" evidence="1">
    <location>
        <begin position="180"/>
        <end position="286"/>
    </location>
</feature>
<dbReference type="OrthoDB" id="4578793at2"/>
<dbReference type="RefSeq" id="WP_091945176.1">
    <property type="nucleotide sequence ID" value="NZ_FOEE01000009.1"/>
</dbReference>
<organism evidence="2 3">
    <name type="scientific">Trujillonella endophytica</name>
    <dbReference type="NCBI Taxonomy" id="673521"/>
    <lineage>
        <taxon>Bacteria</taxon>
        <taxon>Bacillati</taxon>
        <taxon>Actinomycetota</taxon>
        <taxon>Actinomycetes</taxon>
        <taxon>Geodermatophilales</taxon>
        <taxon>Geodermatophilaceae</taxon>
        <taxon>Trujillonella</taxon>
    </lineage>
</organism>
<proteinExistence type="predicted"/>
<evidence type="ECO:0000313" key="3">
    <source>
        <dbReference type="Proteomes" id="UP000198960"/>
    </source>
</evidence>
<evidence type="ECO:0000256" key="1">
    <source>
        <dbReference type="SAM" id="MobiDB-lite"/>
    </source>
</evidence>
<reference evidence="3" key="1">
    <citation type="submission" date="2016-10" db="EMBL/GenBank/DDBJ databases">
        <authorList>
            <person name="Varghese N."/>
            <person name="Submissions S."/>
        </authorList>
    </citation>
    <scope>NUCLEOTIDE SEQUENCE [LARGE SCALE GENOMIC DNA]</scope>
    <source>
        <strain evidence="3">DSM 45413</strain>
    </source>
</reference>
<feature type="compositionally biased region" description="Low complexity" evidence="1">
    <location>
        <begin position="217"/>
        <end position="232"/>
    </location>
</feature>
<dbReference type="AlphaFoldDB" id="A0A1H8UU35"/>
<accession>A0A1H8UU35</accession>